<dbReference type="RefSeq" id="WP_096571125.1">
    <property type="nucleotide sequence ID" value="NZ_BJCE01000068.1"/>
</dbReference>
<evidence type="ECO:0000313" key="2">
    <source>
        <dbReference type="Proteomes" id="UP000300142"/>
    </source>
</evidence>
<organism evidence="1 2">
    <name type="scientific">Sphaerospermopsis reniformis</name>
    <dbReference type="NCBI Taxonomy" id="531300"/>
    <lineage>
        <taxon>Bacteria</taxon>
        <taxon>Bacillati</taxon>
        <taxon>Cyanobacteriota</taxon>
        <taxon>Cyanophyceae</taxon>
        <taxon>Nostocales</taxon>
        <taxon>Aphanizomenonaceae</taxon>
        <taxon>Sphaerospermopsis</taxon>
    </lineage>
</organism>
<sequence>MQSILLSSEEVAKRAKELYETIIRSQVETEENIGKMVIIDIETGEYAVDKTGIESARYLRNKNRFARLFGIRIGYKVAASFSGEMERDYR</sequence>
<protein>
    <submittedName>
        <fullName evidence="1">Uncharacterized protein</fullName>
    </submittedName>
</protein>
<reference evidence="2" key="1">
    <citation type="submission" date="2019-02" db="EMBL/GenBank/DDBJ databases">
        <title>Draft genome sequence of Sphaerospermopsis reniformis NIES-1949.</title>
        <authorList>
            <person name="Yamaguchi H."/>
            <person name="Suzuki S."/>
            <person name="Kawachi M."/>
        </authorList>
    </citation>
    <scope>NUCLEOTIDE SEQUENCE [LARGE SCALE GENOMIC DNA]</scope>
    <source>
        <strain evidence="2">NIES-1949</strain>
    </source>
</reference>
<dbReference type="Proteomes" id="UP000300142">
    <property type="component" value="Unassembled WGS sequence"/>
</dbReference>
<evidence type="ECO:0000313" key="1">
    <source>
        <dbReference type="EMBL" id="GCL37226.1"/>
    </source>
</evidence>
<proteinExistence type="predicted"/>
<name>A0A480A064_9CYAN</name>
<accession>A0A480A064</accession>
<keyword evidence="2" id="KW-1185">Reference proteome</keyword>
<dbReference type="EMBL" id="BJCE01000068">
    <property type="protein sequence ID" value="GCL37226.1"/>
    <property type="molecule type" value="Genomic_DNA"/>
</dbReference>
<dbReference type="AlphaFoldDB" id="A0A480A064"/>
<comment type="caution">
    <text evidence="1">The sequence shown here is derived from an EMBL/GenBank/DDBJ whole genome shotgun (WGS) entry which is preliminary data.</text>
</comment>
<gene>
    <name evidence="1" type="ORF">SR1949_23340</name>
</gene>